<dbReference type="GO" id="GO:0016787">
    <property type="term" value="F:hydrolase activity"/>
    <property type="evidence" value="ECO:0007669"/>
    <property type="project" value="InterPro"/>
</dbReference>
<organism evidence="2">
    <name type="scientific">marine sediment metagenome</name>
    <dbReference type="NCBI Taxonomy" id="412755"/>
    <lineage>
        <taxon>unclassified sequences</taxon>
        <taxon>metagenomes</taxon>
        <taxon>ecological metagenomes</taxon>
    </lineage>
</organism>
<reference evidence="2" key="1">
    <citation type="journal article" date="2015" name="Nature">
        <title>Complex archaea that bridge the gap between prokaryotes and eukaryotes.</title>
        <authorList>
            <person name="Spang A."/>
            <person name="Saw J.H."/>
            <person name="Jorgensen S.L."/>
            <person name="Zaremba-Niedzwiedzka K."/>
            <person name="Martijn J."/>
            <person name="Lind A.E."/>
            <person name="van Eijk R."/>
            <person name="Schleper C."/>
            <person name="Guy L."/>
            <person name="Ettema T.J."/>
        </authorList>
    </citation>
    <scope>NUCLEOTIDE SEQUENCE</scope>
</reference>
<evidence type="ECO:0000313" key="2">
    <source>
        <dbReference type="EMBL" id="KKL55121.1"/>
    </source>
</evidence>
<proteinExistence type="predicted"/>
<accession>A0A0F9DMT2</accession>
<feature type="non-terminal residue" evidence="2">
    <location>
        <position position="159"/>
    </location>
</feature>
<name>A0A0F9DMT2_9ZZZZ</name>
<sequence>MKIIDFTIKIPRYKNFTEITILGDIHKGNKYFDKEEFSLYYDGSEGHKGFKDDPNMYVITTGDLMETALKDSPGVQDQSEWIEDQFIWVREKLKPITQEGRLIAVIEGNHEHRATRNWIRTTRLLAHDLDVPYCAGYLLLNIHLIKNEKIREYKIALHH</sequence>
<gene>
    <name evidence="2" type="ORF">LCGC14_2258630</name>
</gene>
<dbReference type="Pfam" id="PF00149">
    <property type="entry name" value="Metallophos"/>
    <property type="match status" value="1"/>
</dbReference>
<dbReference type="EMBL" id="LAZR01030955">
    <property type="protein sequence ID" value="KKL55121.1"/>
    <property type="molecule type" value="Genomic_DNA"/>
</dbReference>
<evidence type="ECO:0000259" key="1">
    <source>
        <dbReference type="Pfam" id="PF00149"/>
    </source>
</evidence>
<dbReference type="InterPro" id="IPR004843">
    <property type="entry name" value="Calcineurin-like_PHP"/>
</dbReference>
<protein>
    <recommendedName>
        <fullName evidence="1">Calcineurin-like phosphoesterase domain-containing protein</fullName>
    </recommendedName>
</protein>
<dbReference type="AlphaFoldDB" id="A0A0F9DMT2"/>
<feature type="domain" description="Calcineurin-like phosphoesterase" evidence="1">
    <location>
        <begin position="19"/>
        <end position="128"/>
    </location>
</feature>
<comment type="caution">
    <text evidence="2">The sequence shown here is derived from an EMBL/GenBank/DDBJ whole genome shotgun (WGS) entry which is preliminary data.</text>
</comment>